<accession>A0A495W0U1</accession>
<proteinExistence type="predicted"/>
<name>A0A495W0U1_9PSEU</name>
<evidence type="ECO:0000313" key="2">
    <source>
        <dbReference type="EMBL" id="RKT55236.1"/>
    </source>
</evidence>
<evidence type="ECO:0000313" key="3">
    <source>
        <dbReference type="Proteomes" id="UP000282084"/>
    </source>
</evidence>
<sequence>MKFVKLVAGVVLAVAALLGGAATAVANPTHPYPVTAWHDVNVRSCEATSCPVIGRIAAGATVTAYCWTYGEPITDAGLTNDIWLVLSRQDGGRRLASALYFTGDQRANLPYEANCDR</sequence>
<protein>
    <recommendedName>
        <fullName evidence="4">SH3 domain-containing protein</fullName>
    </recommendedName>
</protein>
<dbReference type="Proteomes" id="UP000282084">
    <property type="component" value="Unassembled WGS sequence"/>
</dbReference>
<reference evidence="2 3" key="1">
    <citation type="submission" date="2018-10" db="EMBL/GenBank/DDBJ databases">
        <title>Sequencing the genomes of 1000 actinobacteria strains.</title>
        <authorList>
            <person name="Klenk H.-P."/>
        </authorList>
    </citation>
    <scope>NUCLEOTIDE SEQUENCE [LARGE SCALE GENOMIC DNA]</scope>
    <source>
        <strain evidence="2 3">DSM 43800</strain>
    </source>
</reference>
<keyword evidence="1" id="KW-0732">Signal</keyword>
<dbReference type="RefSeq" id="WP_121006972.1">
    <property type="nucleotide sequence ID" value="NZ_RBXO01000001.1"/>
</dbReference>
<feature type="signal peptide" evidence="1">
    <location>
        <begin position="1"/>
        <end position="26"/>
    </location>
</feature>
<organism evidence="2 3">
    <name type="scientific">Saccharothrix australiensis</name>
    <dbReference type="NCBI Taxonomy" id="2072"/>
    <lineage>
        <taxon>Bacteria</taxon>
        <taxon>Bacillati</taxon>
        <taxon>Actinomycetota</taxon>
        <taxon>Actinomycetes</taxon>
        <taxon>Pseudonocardiales</taxon>
        <taxon>Pseudonocardiaceae</taxon>
        <taxon>Saccharothrix</taxon>
    </lineage>
</organism>
<keyword evidence="3" id="KW-1185">Reference proteome</keyword>
<gene>
    <name evidence="2" type="ORF">C8E97_3895</name>
</gene>
<dbReference type="AlphaFoldDB" id="A0A495W0U1"/>
<feature type="chain" id="PRO_5019715352" description="SH3 domain-containing protein" evidence="1">
    <location>
        <begin position="27"/>
        <end position="117"/>
    </location>
</feature>
<evidence type="ECO:0000256" key="1">
    <source>
        <dbReference type="SAM" id="SignalP"/>
    </source>
</evidence>
<dbReference type="OrthoDB" id="3700951at2"/>
<dbReference type="EMBL" id="RBXO01000001">
    <property type="protein sequence ID" value="RKT55236.1"/>
    <property type="molecule type" value="Genomic_DNA"/>
</dbReference>
<evidence type="ECO:0008006" key="4">
    <source>
        <dbReference type="Google" id="ProtNLM"/>
    </source>
</evidence>
<comment type="caution">
    <text evidence="2">The sequence shown here is derived from an EMBL/GenBank/DDBJ whole genome shotgun (WGS) entry which is preliminary data.</text>
</comment>